<accession>A0A218WPI1</accession>
<feature type="transmembrane region" description="Helical" evidence="1">
    <location>
        <begin position="33"/>
        <end position="55"/>
    </location>
</feature>
<keyword evidence="1" id="KW-1133">Transmembrane helix</keyword>
<proteinExistence type="predicted"/>
<evidence type="ECO:0000313" key="5">
    <source>
        <dbReference type="Proteomes" id="UP000233551"/>
    </source>
</evidence>
<reference evidence="3 5" key="3">
    <citation type="submission" date="2017-11" db="EMBL/GenBank/DDBJ databases">
        <title>De-novo sequencing of pomegranate (Punica granatum L.) genome.</title>
        <authorList>
            <person name="Akparov Z."/>
            <person name="Amiraslanov A."/>
            <person name="Hajiyeva S."/>
            <person name="Abbasov M."/>
            <person name="Kaur K."/>
            <person name="Hamwieh A."/>
            <person name="Solovyev V."/>
            <person name="Salamov A."/>
            <person name="Braich B."/>
            <person name="Kosarev P."/>
            <person name="Mahmoud A."/>
            <person name="Hajiyev E."/>
            <person name="Babayeva S."/>
            <person name="Izzatullayeva V."/>
            <person name="Mammadov A."/>
            <person name="Mammadov A."/>
            <person name="Sharifova S."/>
            <person name="Ojaghi J."/>
            <person name="Eynullazada K."/>
            <person name="Bayramov B."/>
            <person name="Abdulazimova A."/>
            <person name="Shahmuradov I."/>
        </authorList>
    </citation>
    <scope>NUCLEOTIDE SEQUENCE [LARGE SCALE GENOMIC DNA]</scope>
    <source>
        <strain evidence="3">AG2017</strain>
        <strain evidence="5">cv. AG2017</strain>
        <tissue evidence="3">Leaf</tissue>
    </source>
</reference>
<dbReference type="EMBL" id="MTKT01003433">
    <property type="protein sequence ID" value="OWM74767.1"/>
    <property type="molecule type" value="Genomic_DNA"/>
</dbReference>
<sequence length="128" mass="14037">MCVRTARLFGRRRAPLPSTSIKPIPFDSDSFKAAALICELIFSMGIVAVAHYAWLCRFSSSSSSLAAPPSKANKGFNRSIIKVFHCLPKPEFNSRFSDDCTIYFVDFAARAGDPSAAALLPRIPWGVH</sequence>
<reference evidence="2" key="2">
    <citation type="submission" date="2017-06" db="EMBL/GenBank/DDBJ databases">
        <title>The pomegranate genome and the genomics of punicalagin biosynthesis.</title>
        <authorList>
            <person name="Xu C."/>
        </authorList>
    </citation>
    <scope>NUCLEOTIDE SEQUENCE [LARGE SCALE GENOMIC DNA]</scope>
    <source>
        <tissue evidence="2">Fresh leaf</tissue>
    </source>
</reference>
<evidence type="ECO:0000313" key="3">
    <source>
        <dbReference type="EMBL" id="PKI38963.1"/>
    </source>
</evidence>
<dbReference type="Proteomes" id="UP000233551">
    <property type="component" value="Unassembled WGS sequence"/>
</dbReference>
<reference evidence="4" key="1">
    <citation type="journal article" date="2017" name="Plant J.">
        <title>The pomegranate (Punica granatum L.) genome and the genomics of punicalagin biosynthesis.</title>
        <authorList>
            <person name="Qin G."/>
            <person name="Xu C."/>
            <person name="Ming R."/>
            <person name="Tang H."/>
            <person name="Guyot R."/>
            <person name="Kramer E.M."/>
            <person name="Hu Y."/>
            <person name="Yi X."/>
            <person name="Qi Y."/>
            <person name="Xu X."/>
            <person name="Gao Z."/>
            <person name="Pan H."/>
            <person name="Jian J."/>
            <person name="Tian Y."/>
            <person name="Yue Z."/>
            <person name="Xu Y."/>
        </authorList>
    </citation>
    <scope>NUCLEOTIDE SEQUENCE [LARGE SCALE GENOMIC DNA]</scope>
    <source>
        <strain evidence="4">cv. Dabenzi</strain>
    </source>
</reference>
<keyword evidence="5" id="KW-1185">Reference proteome</keyword>
<evidence type="ECO:0000313" key="4">
    <source>
        <dbReference type="Proteomes" id="UP000197138"/>
    </source>
</evidence>
<protein>
    <submittedName>
        <fullName evidence="2">Uncharacterized protein</fullName>
    </submittedName>
</protein>
<dbReference type="AlphaFoldDB" id="A0A218WPI1"/>
<comment type="caution">
    <text evidence="2">The sequence shown here is derived from an EMBL/GenBank/DDBJ whole genome shotgun (WGS) entry which is preliminary data.</text>
</comment>
<dbReference type="EMBL" id="PGOL01003950">
    <property type="protein sequence ID" value="PKI38963.1"/>
    <property type="molecule type" value="Genomic_DNA"/>
</dbReference>
<gene>
    <name evidence="2" type="ORF">CDL15_Pgr004534</name>
    <name evidence="3" type="ORF">CRG98_040646</name>
</gene>
<organism evidence="2 4">
    <name type="scientific">Punica granatum</name>
    <name type="common">Pomegranate</name>
    <dbReference type="NCBI Taxonomy" id="22663"/>
    <lineage>
        <taxon>Eukaryota</taxon>
        <taxon>Viridiplantae</taxon>
        <taxon>Streptophyta</taxon>
        <taxon>Embryophyta</taxon>
        <taxon>Tracheophyta</taxon>
        <taxon>Spermatophyta</taxon>
        <taxon>Magnoliopsida</taxon>
        <taxon>eudicotyledons</taxon>
        <taxon>Gunneridae</taxon>
        <taxon>Pentapetalae</taxon>
        <taxon>rosids</taxon>
        <taxon>malvids</taxon>
        <taxon>Myrtales</taxon>
        <taxon>Lythraceae</taxon>
        <taxon>Punica</taxon>
    </lineage>
</organism>
<name>A0A218WPI1_PUNGR</name>
<evidence type="ECO:0000256" key="1">
    <source>
        <dbReference type="SAM" id="Phobius"/>
    </source>
</evidence>
<keyword evidence="1" id="KW-0472">Membrane</keyword>
<dbReference type="Proteomes" id="UP000197138">
    <property type="component" value="Unassembled WGS sequence"/>
</dbReference>
<keyword evidence="1" id="KW-0812">Transmembrane</keyword>
<evidence type="ECO:0000313" key="2">
    <source>
        <dbReference type="EMBL" id="OWM74767.1"/>
    </source>
</evidence>